<evidence type="ECO:0000313" key="2">
    <source>
        <dbReference type="EMBL" id="KAK2191909.1"/>
    </source>
</evidence>
<keyword evidence="3" id="KW-1185">Reference proteome</keyword>
<gene>
    <name evidence="2" type="ORF">NP493_43g07046</name>
</gene>
<proteinExistence type="predicted"/>
<reference evidence="2" key="1">
    <citation type="journal article" date="2023" name="Mol. Biol. Evol.">
        <title>Third-Generation Sequencing Reveals the Adaptive Role of the Epigenome in Three Deep-Sea Polychaetes.</title>
        <authorList>
            <person name="Perez M."/>
            <person name="Aroh O."/>
            <person name="Sun Y."/>
            <person name="Lan Y."/>
            <person name="Juniper S.K."/>
            <person name="Young C.R."/>
            <person name="Angers B."/>
            <person name="Qian P.Y."/>
        </authorList>
    </citation>
    <scope>NUCLEOTIDE SEQUENCE</scope>
    <source>
        <strain evidence="2">R07B-5</strain>
    </source>
</reference>
<evidence type="ECO:0000313" key="3">
    <source>
        <dbReference type="Proteomes" id="UP001209878"/>
    </source>
</evidence>
<feature type="region of interest" description="Disordered" evidence="1">
    <location>
        <begin position="256"/>
        <end position="290"/>
    </location>
</feature>
<evidence type="ECO:0000256" key="1">
    <source>
        <dbReference type="SAM" id="MobiDB-lite"/>
    </source>
</evidence>
<organism evidence="2 3">
    <name type="scientific">Ridgeia piscesae</name>
    <name type="common">Tubeworm</name>
    <dbReference type="NCBI Taxonomy" id="27915"/>
    <lineage>
        <taxon>Eukaryota</taxon>
        <taxon>Metazoa</taxon>
        <taxon>Spiralia</taxon>
        <taxon>Lophotrochozoa</taxon>
        <taxon>Annelida</taxon>
        <taxon>Polychaeta</taxon>
        <taxon>Sedentaria</taxon>
        <taxon>Canalipalpata</taxon>
        <taxon>Sabellida</taxon>
        <taxon>Siboglinidae</taxon>
        <taxon>Ridgeia</taxon>
    </lineage>
</organism>
<dbReference type="AlphaFoldDB" id="A0AAD9PBT9"/>
<feature type="region of interest" description="Disordered" evidence="1">
    <location>
        <begin position="166"/>
        <end position="193"/>
    </location>
</feature>
<dbReference type="EMBL" id="JAODUO010000043">
    <property type="protein sequence ID" value="KAK2191909.1"/>
    <property type="molecule type" value="Genomic_DNA"/>
</dbReference>
<feature type="compositionally biased region" description="Basic and acidic residues" evidence="1">
    <location>
        <begin position="256"/>
        <end position="265"/>
    </location>
</feature>
<feature type="region of interest" description="Disordered" evidence="1">
    <location>
        <begin position="107"/>
        <end position="147"/>
    </location>
</feature>
<name>A0AAD9PBT9_RIDPI</name>
<dbReference type="Proteomes" id="UP001209878">
    <property type="component" value="Unassembled WGS sequence"/>
</dbReference>
<accession>A0AAD9PBT9</accession>
<comment type="caution">
    <text evidence="2">The sequence shown here is derived from an EMBL/GenBank/DDBJ whole genome shotgun (WGS) entry which is preliminary data.</text>
</comment>
<protein>
    <submittedName>
        <fullName evidence="2">Uncharacterized protein</fullName>
    </submittedName>
</protein>
<sequence length="290" mass="32320">MDSTNVMRQARGGFITGHASPHRGLHSIDPVPCDHPPVASRQCYRGQEPSDAATKSAEFNGSVMAAVDYHRKHLLTDHDCGQHECVHPRRRARSNTVPTALLRRLRNGAEAEESSVHATADGPANRRDCNQRAPSLESLEARDRRQARMTRRDEIVLAHMKDKHPDQCPLYHRRSSESVLTSSPPVASPVPPSEELSAVTLLDHCMDAADDEFYTVYRDPLPKGSSVFEKVLHEFEPDCSAPSGPVHLLHMTCNDENRNEADDKPPSSPISPRENRHVHWVEPPPCENLA</sequence>